<sequence>MDNNFKAKIFGKLVSENELKSTLKDRKQKFDFETIPCASEEEKEMVRAGYEVKGWEFDRYYSKSVRMKKLKAHHVLFENKVWKLFALLNFNFMNRSSDFKLPYDKLTPPNTQQIDVFAKDDETVLFIECKSSKKKGTSNLKEVLEAWKTKKQGVEKSIKNLFPDQTLKKKFILFTENLELSDSDEKRLLDISGIHFDENKLDYYLNMYSQIGLATKYQILADIFAGTVIPELDNKVPAIKGTMGGHTYYSFSVEPDKLLKISYVLHRSKANENMMPTYQRIIKKSRLNKIHDFLDNEDKPGYFPNSIIVNIDTDGKKLGWDPASPQVESSISKIGVLHLPQKYRSAFIIDGQHRLYGYSDSKYKSNNTVPVVAFVNLSREEQVNLFIQINENQKAVPKTLRETLKADMLWTSKDKREQLEALRSRIAVYFGEKNGSAFVDYMSLGEDNRVITPASVSNGLKKGNFLGKVEKSKIIELGTFYNGDLDDTLERLYDFLNLSFKFLKSQLMEDFNERKQSFLFVNKGITSIIMLLSDIVDHIEESENRLKFTNQNKDQYMDLVFSYLTPVIDYVKNIDPELKSGLMKEKGASAPTKYWRKFQAEVRKSYPLFSPKGLEEYMENEEKALNNSTYALIREIESYMMKDYKQKLIDRYGEEWAWKKGIPHQIQEMAEKEMRQKNRTRSKSEETDEWDNLNLIFYRTIAEKNWSYMDENKKRVNFFMVHYTKPGDEKLKKEDQTKWFHQLNEIRKIVSHVSSDQVSEKEYNFVKSIHDWLVEKNQMNAFQQTLKVK</sequence>
<organism evidence="1 2">
    <name type="scientific">Splendidivirga corallicola</name>
    <dbReference type="NCBI Taxonomy" id="3051826"/>
    <lineage>
        <taxon>Bacteria</taxon>
        <taxon>Pseudomonadati</taxon>
        <taxon>Bacteroidota</taxon>
        <taxon>Cytophagia</taxon>
        <taxon>Cytophagales</taxon>
        <taxon>Splendidivirgaceae</taxon>
        <taxon>Splendidivirga</taxon>
    </lineage>
</organism>
<name>A0ABT8KTZ1_9BACT</name>
<dbReference type="EMBL" id="JAUJEA010000010">
    <property type="protein sequence ID" value="MDN5204235.1"/>
    <property type="molecule type" value="Genomic_DNA"/>
</dbReference>
<comment type="caution">
    <text evidence="1">The sequence shown here is derived from an EMBL/GenBank/DDBJ whole genome shotgun (WGS) entry which is preliminary data.</text>
</comment>
<dbReference type="InterPro" id="IPR017642">
    <property type="entry name" value="DNA_S_mod_DndB"/>
</dbReference>
<dbReference type="RefSeq" id="WP_346754260.1">
    <property type="nucleotide sequence ID" value="NZ_JAUJEA010000010.1"/>
</dbReference>
<dbReference type="Proteomes" id="UP001172082">
    <property type="component" value="Unassembled WGS sequence"/>
</dbReference>
<proteinExistence type="predicted"/>
<dbReference type="NCBIfam" id="TIGR03187">
    <property type="entry name" value="DGQHR"/>
    <property type="match status" value="1"/>
</dbReference>
<gene>
    <name evidence="1" type="ORF">QQ008_22780</name>
</gene>
<dbReference type="InterPro" id="IPR017601">
    <property type="entry name" value="DGQHR-contain_dom"/>
</dbReference>
<protein>
    <submittedName>
        <fullName evidence="1">DGQHR domain-containing protein</fullName>
    </submittedName>
</protein>
<dbReference type="SUPFAM" id="SSF52980">
    <property type="entry name" value="Restriction endonuclease-like"/>
    <property type="match status" value="1"/>
</dbReference>
<dbReference type="Pfam" id="PF14072">
    <property type="entry name" value="DndB"/>
    <property type="match status" value="1"/>
</dbReference>
<reference evidence="1" key="1">
    <citation type="submission" date="2023-06" db="EMBL/GenBank/DDBJ databases">
        <title>Genomic of Parafulvivirga corallium.</title>
        <authorList>
            <person name="Wang G."/>
        </authorList>
    </citation>
    <scope>NUCLEOTIDE SEQUENCE</scope>
    <source>
        <strain evidence="1">BMA10</strain>
    </source>
</reference>
<keyword evidence="2" id="KW-1185">Reference proteome</keyword>
<dbReference type="InterPro" id="IPR011335">
    <property type="entry name" value="Restrct_endonuc-II-like"/>
</dbReference>
<accession>A0ABT8KTZ1</accession>
<evidence type="ECO:0000313" key="2">
    <source>
        <dbReference type="Proteomes" id="UP001172082"/>
    </source>
</evidence>
<dbReference type="CDD" id="cd16413">
    <property type="entry name" value="DGQHR_domain"/>
    <property type="match status" value="1"/>
</dbReference>
<evidence type="ECO:0000313" key="1">
    <source>
        <dbReference type="EMBL" id="MDN5204235.1"/>
    </source>
</evidence>